<dbReference type="Gene3D" id="1.20.1250.20">
    <property type="entry name" value="MFS general substrate transporter like domains"/>
    <property type="match status" value="1"/>
</dbReference>
<evidence type="ECO:0000256" key="5">
    <source>
        <dbReference type="SAM" id="MobiDB-lite"/>
    </source>
</evidence>
<organism evidence="7 8">
    <name type="scientific">Priapulus caudatus</name>
    <name type="common">Priapulid worm</name>
    <dbReference type="NCBI Taxonomy" id="37621"/>
    <lineage>
        <taxon>Eukaryota</taxon>
        <taxon>Metazoa</taxon>
        <taxon>Ecdysozoa</taxon>
        <taxon>Scalidophora</taxon>
        <taxon>Priapulida</taxon>
        <taxon>Priapulimorpha</taxon>
        <taxon>Priapulimorphida</taxon>
        <taxon>Priapulidae</taxon>
        <taxon>Priapulus</taxon>
    </lineage>
</organism>
<protein>
    <submittedName>
        <fullName evidence="8">Proton-coupled folate transporter-like</fullName>
    </submittedName>
</protein>
<dbReference type="GeneID" id="106808156"/>
<dbReference type="InterPro" id="IPR036259">
    <property type="entry name" value="MFS_trans_sf"/>
</dbReference>
<evidence type="ECO:0000313" key="8">
    <source>
        <dbReference type="RefSeq" id="XP_014666228.1"/>
    </source>
</evidence>
<dbReference type="Proteomes" id="UP000695022">
    <property type="component" value="Unplaced"/>
</dbReference>
<feature type="transmembrane region" description="Helical" evidence="6">
    <location>
        <begin position="324"/>
        <end position="343"/>
    </location>
</feature>
<reference evidence="8" key="1">
    <citation type="submission" date="2025-08" db="UniProtKB">
        <authorList>
            <consortium name="RefSeq"/>
        </authorList>
    </citation>
    <scope>IDENTIFICATION</scope>
</reference>
<dbReference type="Pfam" id="PF07690">
    <property type="entry name" value="MFS_1"/>
    <property type="match status" value="1"/>
</dbReference>
<keyword evidence="7" id="KW-1185">Reference proteome</keyword>
<keyword evidence="4 6" id="KW-0472">Membrane</keyword>
<feature type="transmembrane region" description="Helical" evidence="6">
    <location>
        <begin position="286"/>
        <end position="312"/>
    </location>
</feature>
<dbReference type="SUPFAM" id="SSF103473">
    <property type="entry name" value="MFS general substrate transporter"/>
    <property type="match status" value="1"/>
</dbReference>
<feature type="transmembrane region" description="Helical" evidence="6">
    <location>
        <begin position="192"/>
        <end position="213"/>
    </location>
</feature>
<evidence type="ECO:0000256" key="6">
    <source>
        <dbReference type="SAM" id="Phobius"/>
    </source>
</evidence>
<gene>
    <name evidence="8" type="primary">LOC106808156</name>
</gene>
<evidence type="ECO:0000256" key="4">
    <source>
        <dbReference type="ARBA" id="ARBA00023136"/>
    </source>
</evidence>
<dbReference type="PANTHER" id="PTHR23507">
    <property type="entry name" value="ZGC:174356"/>
    <property type="match status" value="1"/>
</dbReference>
<feature type="transmembrane region" description="Helical" evidence="6">
    <location>
        <begin position="127"/>
        <end position="147"/>
    </location>
</feature>
<evidence type="ECO:0000256" key="3">
    <source>
        <dbReference type="ARBA" id="ARBA00022989"/>
    </source>
</evidence>
<evidence type="ECO:0000256" key="2">
    <source>
        <dbReference type="ARBA" id="ARBA00022692"/>
    </source>
</evidence>
<accession>A0ABM1E207</accession>
<dbReference type="InterPro" id="IPR011701">
    <property type="entry name" value="MFS"/>
</dbReference>
<feature type="transmembrane region" description="Helical" evidence="6">
    <location>
        <begin position="153"/>
        <end position="180"/>
    </location>
</feature>
<feature type="transmembrane region" description="Helical" evidence="6">
    <location>
        <begin position="94"/>
        <end position="115"/>
    </location>
</feature>
<feature type="region of interest" description="Disordered" evidence="5">
    <location>
        <begin position="456"/>
        <end position="479"/>
    </location>
</feature>
<dbReference type="RefSeq" id="XP_014666228.1">
    <property type="nucleotide sequence ID" value="XM_014810742.1"/>
</dbReference>
<name>A0ABM1E207_PRICU</name>
<keyword evidence="3 6" id="KW-1133">Transmembrane helix</keyword>
<dbReference type="PANTHER" id="PTHR23507:SF1">
    <property type="entry name" value="FI18259P1-RELATED"/>
    <property type="match status" value="1"/>
</dbReference>
<evidence type="ECO:0000313" key="7">
    <source>
        <dbReference type="Proteomes" id="UP000695022"/>
    </source>
</evidence>
<keyword evidence="2 6" id="KW-0812">Transmembrane</keyword>
<comment type="subcellular location">
    <subcellularLocation>
        <location evidence="1">Membrane</location>
        <topology evidence="1">Multi-pass membrane protein</topology>
    </subcellularLocation>
</comment>
<evidence type="ECO:0000256" key="1">
    <source>
        <dbReference type="ARBA" id="ARBA00004141"/>
    </source>
</evidence>
<feature type="transmembrane region" description="Helical" evidence="6">
    <location>
        <begin position="21"/>
        <end position="39"/>
    </location>
</feature>
<proteinExistence type="predicted"/>
<feature type="transmembrane region" description="Helical" evidence="6">
    <location>
        <begin position="219"/>
        <end position="241"/>
    </location>
</feature>
<sequence>MPRIVSHTIECLRKYAGMITVEPVLFLYMLGLCLYYPVFQAFTYEKICLATYDQNATVCEAIINRKDVNASVSLNLTEEQLDTMENEVQTHSSYWTMYFNIASTVPSIFICIYMGSWSDSFGRKPAMLAPCIGQFLLVVSVLFSLYYKNSWIGYILIGVFLSGFSGQYAALLMSVFSYLADVTDVKSRSVRVAILEAMVPFGSALGVGFGGYLKDHTNYVTVFSIVASLYVLCGLYVVLVVKDRHVPSPQEPVDQQGGFCEKMCHIEHVRQCLQTTFKRRPHNHRVYIILLNLIMFVQVIIFAGIVDVIWLFFKKVLSWTPSEFGYFSATHAILVMLALLILMPVLKQLMKIHDIAIAIMSSFFRMASLLLLAFTTNAWMAYVSVVINIPAALTPAVIRSVLSKLVASDEQGKMFAFLWHHWRPFATDRCSKHLVWLYMDMKAEPEHDDHYCEGRRTGGMKQLEEDDGDRTMGPDAECM</sequence>